<evidence type="ECO:0000256" key="1">
    <source>
        <dbReference type="ARBA" id="ARBA00006739"/>
    </source>
</evidence>
<name>A0A2H0UY83_9BACT</name>
<reference evidence="7" key="1">
    <citation type="submission" date="2017-09" db="EMBL/GenBank/DDBJ databases">
        <title>Depth-based differentiation of microbial function through sediment-hosted aquifers and enrichment of novel symbionts in the deep terrestrial subsurface.</title>
        <authorList>
            <person name="Probst A.J."/>
            <person name="Ladd B."/>
            <person name="Jarett J.K."/>
            <person name="Geller-Mcgrath D.E."/>
            <person name="Sieber C.M.K."/>
            <person name="Emerson J.B."/>
            <person name="Anantharaman K."/>
            <person name="Thomas B.C."/>
            <person name="Malmstrom R."/>
            <person name="Stieglmeier M."/>
            <person name="Klingl A."/>
            <person name="Woyke T."/>
            <person name="Ryan C.M."/>
            <person name="Banfield J.F."/>
        </authorList>
    </citation>
    <scope>NUCLEOTIDE SEQUENCE [LARGE SCALE GENOMIC DNA]</scope>
</reference>
<evidence type="ECO:0000313" key="6">
    <source>
        <dbReference type="EMBL" id="PIR91783.1"/>
    </source>
</evidence>
<dbReference type="PANTHER" id="PTHR43630:SF1">
    <property type="entry name" value="POLY-BETA-1,6-N-ACETYL-D-GLUCOSAMINE SYNTHASE"/>
    <property type="match status" value="1"/>
</dbReference>
<dbReference type="InterPro" id="IPR001173">
    <property type="entry name" value="Glyco_trans_2-like"/>
</dbReference>
<dbReference type="PANTHER" id="PTHR43630">
    <property type="entry name" value="POLY-BETA-1,6-N-ACETYL-D-GLUCOSAMINE SYNTHASE"/>
    <property type="match status" value="1"/>
</dbReference>
<feature type="transmembrane region" description="Helical" evidence="4">
    <location>
        <begin position="381"/>
        <end position="404"/>
    </location>
</feature>
<proteinExistence type="inferred from homology"/>
<dbReference type="Pfam" id="PF00535">
    <property type="entry name" value="Glycos_transf_2"/>
    <property type="match status" value="1"/>
</dbReference>
<keyword evidence="4" id="KW-0812">Transmembrane</keyword>
<comment type="similarity">
    <text evidence="1">Belongs to the glycosyltransferase 2 family.</text>
</comment>
<keyword evidence="4" id="KW-1133">Transmembrane helix</keyword>
<evidence type="ECO:0000259" key="5">
    <source>
        <dbReference type="Pfam" id="PF00535"/>
    </source>
</evidence>
<keyword evidence="3" id="KW-0808">Transferase</keyword>
<dbReference type="Proteomes" id="UP000228906">
    <property type="component" value="Unassembled WGS sequence"/>
</dbReference>
<dbReference type="AlphaFoldDB" id="A0A2H0UY83"/>
<feature type="transmembrane region" description="Helical" evidence="4">
    <location>
        <begin position="346"/>
        <end position="366"/>
    </location>
</feature>
<keyword evidence="4" id="KW-0472">Membrane</keyword>
<evidence type="ECO:0000256" key="2">
    <source>
        <dbReference type="ARBA" id="ARBA00022676"/>
    </source>
</evidence>
<dbReference type="GO" id="GO:0016757">
    <property type="term" value="F:glycosyltransferase activity"/>
    <property type="evidence" value="ECO:0007669"/>
    <property type="project" value="UniProtKB-KW"/>
</dbReference>
<feature type="transmembrane region" description="Helical" evidence="4">
    <location>
        <begin position="7"/>
        <end position="28"/>
    </location>
</feature>
<evidence type="ECO:0000256" key="4">
    <source>
        <dbReference type="SAM" id="Phobius"/>
    </source>
</evidence>
<dbReference type="CDD" id="cd06423">
    <property type="entry name" value="CESA_like"/>
    <property type="match status" value="1"/>
</dbReference>
<dbReference type="EMBL" id="PFAV01000008">
    <property type="protein sequence ID" value="PIR91783.1"/>
    <property type="molecule type" value="Genomic_DNA"/>
</dbReference>
<organism evidence="6 7">
    <name type="scientific">bacterium (Candidatus Gribaldobacteria) CG10_big_fil_rev_8_21_14_0_10_41_12</name>
    <dbReference type="NCBI Taxonomy" id="2014277"/>
    <lineage>
        <taxon>Bacteria</taxon>
        <taxon>Candidatus Gribaldobacteria</taxon>
    </lineage>
</organism>
<dbReference type="InterPro" id="IPR029044">
    <property type="entry name" value="Nucleotide-diphossugar_trans"/>
</dbReference>
<feature type="domain" description="Glycosyltransferase 2-like" evidence="5">
    <location>
        <begin position="47"/>
        <end position="208"/>
    </location>
</feature>
<gene>
    <name evidence="6" type="ORF">COU03_00530</name>
</gene>
<keyword evidence="2" id="KW-0328">Glycosyltransferase</keyword>
<feature type="transmembrane region" description="Helical" evidence="4">
    <location>
        <begin position="287"/>
        <end position="310"/>
    </location>
</feature>
<evidence type="ECO:0000256" key="3">
    <source>
        <dbReference type="ARBA" id="ARBA00022679"/>
    </source>
</evidence>
<dbReference type="SUPFAM" id="SSF53448">
    <property type="entry name" value="Nucleotide-diphospho-sugar transferases"/>
    <property type="match status" value="1"/>
</dbReference>
<evidence type="ECO:0000313" key="7">
    <source>
        <dbReference type="Proteomes" id="UP000228906"/>
    </source>
</evidence>
<dbReference type="Gene3D" id="3.90.550.10">
    <property type="entry name" value="Spore Coat Polysaccharide Biosynthesis Protein SpsA, Chain A"/>
    <property type="match status" value="1"/>
</dbReference>
<comment type="caution">
    <text evidence="6">The sequence shown here is derived from an EMBL/GenBank/DDBJ whole genome shotgun (WGS) entry which is preliminary data.</text>
</comment>
<accession>A0A2H0UY83</accession>
<sequence length="420" mass="47677">MIDLIEILTYTGTFAALYFGILVFITLAENRHCLYEKTPLLNLPSVSIILPCFNEENNVEDSLISLVNLDYPQDKLEIIAVDDGSHDNTLDKMLAFQLKNPTIKVLHKENGGKHTALNLAIPQATGEIIGTIDADCLVEPNALKQMLKYFHDPKVMAVVSTIKVRQPRTLMDGIQYAEFIVSGFIKKIISFLGGLTVTPGPLSLFRQETFTIVGPYRQAHLTEDLEMALRLQSQNMKIACAWEAAVYTKGKPDLKSLSQQRLRWQRGFLLNLKDYSPLLNFRAHGNLSFLLIYSLAGIFLSVALILLSLFQITKGVLGHLNQAWLIKFDFLPFFSFKNFNLDWIKLTPLAVMGFLALALILGFFFLGRKYTFEKGKIDEKIFFWILLYPFLNAFWWILTTASVVSGREMKWHGNNPGKKI</sequence>
<protein>
    <recommendedName>
        <fullName evidence="5">Glycosyltransferase 2-like domain-containing protein</fullName>
    </recommendedName>
</protein>